<dbReference type="Proteomes" id="UP000831701">
    <property type="component" value="Chromosome 13"/>
</dbReference>
<gene>
    <name evidence="1" type="ORF">L3Q82_001303</name>
</gene>
<name>A0ACB8W7H8_9TELE</name>
<dbReference type="EMBL" id="CM041543">
    <property type="protein sequence ID" value="KAI3363681.1"/>
    <property type="molecule type" value="Genomic_DNA"/>
</dbReference>
<protein>
    <submittedName>
        <fullName evidence="1">Uncharacterized protein</fullName>
    </submittedName>
</protein>
<keyword evidence="2" id="KW-1185">Reference proteome</keyword>
<evidence type="ECO:0000313" key="2">
    <source>
        <dbReference type="Proteomes" id="UP000831701"/>
    </source>
</evidence>
<comment type="caution">
    <text evidence="1">The sequence shown here is derived from an EMBL/GenBank/DDBJ whole genome shotgun (WGS) entry which is preliminary data.</text>
</comment>
<organism evidence="1 2">
    <name type="scientific">Scortum barcoo</name>
    <name type="common">barcoo grunter</name>
    <dbReference type="NCBI Taxonomy" id="214431"/>
    <lineage>
        <taxon>Eukaryota</taxon>
        <taxon>Metazoa</taxon>
        <taxon>Chordata</taxon>
        <taxon>Craniata</taxon>
        <taxon>Vertebrata</taxon>
        <taxon>Euteleostomi</taxon>
        <taxon>Actinopterygii</taxon>
        <taxon>Neopterygii</taxon>
        <taxon>Teleostei</taxon>
        <taxon>Neoteleostei</taxon>
        <taxon>Acanthomorphata</taxon>
        <taxon>Eupercaria</taxon>
        <taxon>Centrarchiformes</taxon>
        <taxon>Terapontoidei</taxon>
        <taxon>Terapontidae</taxon>
        <taxon>Scortum</taxon>
    </lineage>
</organism>
<evidence type="ECO:0000313" key="1">
    <source>
        <dbReference type="EMBL" id="KAI3363681.1"/>
    </source>
</evidence>
<proteinExistence type="predicted"/>
<sequence length="100" mass="10929">MFPTTEDMDVFTAAGGRDRLSFARLPYTIEEEEGDEEDVTFSEGEDVSAEKDCLSTSEALLCCRTEKRLVKKGGREGNVRAGGRVFLLVGGICGSCLDKR</sequence>
<reference evidence="1" key="1">
    <citation type="submission" date="2022-04" db="EMBL/GenBank/DDBJ databases">
        <title>Jade perch genome.</title>
        <authorList>
            <person name="Chao B."/>
        </authorList>
    </citation>
    <scope>NUCLEOTIDE SEQUENCE</scope>
    <source>
        <strain evidence="1">CB-2022</strain>
    </source>
</reference>
<accession>A0ACB8W7H8</accession>